<feature type="transmembrane region" description="Helical" evidence="1">
    <location>
        <begin position="117"/>
        <end position="137"/>
    </location>
</feature>
<evidence type="ECO:0000256" key="1">
    <source>
        <dbReference type="SAM" id="Phobius"/>
    </source>
</evidence>
<keyword evidence="3" id="KW-1185">Reference proteome</keyword>
<protein>
    <submittedName>
        <fullName evidence="2">DUF2306 domain-containing protein</fullName>
    </submittedName>
</protein>
<feature type="transmembrane region" description="Helical" evidence="1">
    <location>
        <begin position="179"/>
        <end position="201"/>
    </location>
</feature>
<dbReference type="OrthoDB" id="8759010at2"/>
<evidence type="ECO:0000313" key="3">
    <source>
        <dbReference type="Proteomes" id="UP000324973"/>
    </source>
</evidence>
<keyword evidence="1" id="KW-1133">Transmembrane helix</keyword>
<comment type="caution">
    <text evidence="2">The sequence shown here is derived from an EMBL/GenBank/DDBJ whole genome shotgun (WGS) entry which is preliminary data.</text>
</comment>
<gene>
    <name evidence="2" type="ORF">FZO89_06910</name>
</gene>
<reference evidence="2 3" key="1">
    <citation type="submission" date="2019-08" db="EMBL/GenBank/DDBJ databases">
        <title>Luteimonas viscosus sp. nov., isolated from soil of a sunflower field.</title>
        <authorList>
            <person name="Jianli Z."/>
            <person name="Ying Z."/>
        </authorList>
    </citation>
    <scope>NUCLEOTIDE SEQUENCE [LARGE SCALE GENOMIC DNA]</scope>
    <source>
        <strain evidence="2 3">XBU10</strain>
    </source>
</reference>
<feature type="transmembrane region" description="Helical" evidence="1">
    <location>
        <begin position="85"/>
        <end position="105"/>
    </location>
</feature>
<proteinExistence type="predicted"/>
<name>A0A5D4XPX4_9GAMM</name>
<dbReference type="InterPro" id="IPR018750">
    <property type="entry name" value="DUF2306_membrane"/>
</dbReference>
<dbReference type="AlphaFoldDB" id="A0A5D4XPX4"/>
<organism evidence="2 3">
    <name type="scientific">Luteimonas viscosa</name>
    <dbReference type="NCBI Taxonomy" id="1132694"/>
    <lineage>
        <taxon>Bacteria</taxon>
        <taxon>Pseudomonadati</taxon>
        <taxon>Pseudomonadota</taxon>
        <taxon>Gammaproteobacteria</taxon>
        <taxon>Lysobacterales</taxon>
        <taxon>Lysobacteraceae</taxon>
        <taxon>Luteimonas</taxon>
    </lineage>
</organism>
<accession>A0A5D4XPX4</accession>
<dbReference type="Proteomes" id="UP000324973">
    <property type="component" value="Unassembled WGS sequence"/>
</dbReference>
<feature type="transmembrane region" description="Helical" evidence="1">
    <location>
        <begin position="149"/>
        <end position="167"/>
    </location>
</feature>
<keyword evidence="1" id="KW-0812">Transmembrane</keyword>
<evidence type="ECO:0000313" key="2">
    <source>
        <dbReference type="EMBL" id="TYT26003.1"/>
    </source>
</evidence>
<dbReference type="Pfam" id="PF10067">
    <property type="entry name" value="DUF2306"/>
    <property type="match status" value="1"/>
</dbReference>
<dbReference type="EMBL" id="VTFT01000001">
    <property type="protein sequence ID" value="TYT26003.1"/>
    <property type="molecule type" value="Genomic_DNA"/>
</dbReference>
<sequence>MRLQATTLLVRSTQALFSLACVLVAAYAFVFLLMPVREGDPFAARFAVAGWDVPAHFFGAGLALLLVPVQLSQGIRRRWPMIHRVCGRVSAVAILVGGVSGLSMAQEAHGGWVSRAGFSALALLWLGITANGIRLAIRRDLPRHRTWMAYSIALTTGAITFRVMLGVGTGVMEWPFTPVYATVSWVSWMFNLAACSGWLALSRRRRPATCPAPVPVPHADAGRRWASRPPAA</sequence>
<feature type="transmembrane region" description="Helical" evidence="1">
    <location>
        <begin position="53"/>
        <end position="73"/>
    </location>
</feature>
<keyword evidence="1" id="KW-0472">Membrane</keyword>
<feature type="transmembrane region" description="Helical" evidence="1">
    <location>
        <begin position="12"/>
        <end position="33"/>
    </location>
</feature>